<reference key="2">
    <citation type="submission" date="2011-03" db="EMBL/GenBank/DDBJ databases">
        <title>Complete Genome Sequence of a beneficial plant roots-associated bacterium Pseudomonas brassicacearum.</title>
        <authorList>
            <person name="Ortet P."/>
            <person name="Barakat M."/>
            <person name="Lalaouna D."/>
            <person name="Fochesato S."/>
            <person name="Barbe V."/>
            <person name="Santaella C."/>
            <person name="Heulin T."/>
            <person name="Achouak W."/>
        </authorList>
    </citation>
    <scope>NUCLEOTIDE SEQUENCE</scope>
    <source>
        <strain>NFM421</strain>
    </source>
</reference>
<gene>
    <name evidence="1" type="ORF">PSEBR_m286</name>
</gene>
<evidence type="ECO:0000313" key="2">
    <source>
        <dbReference type="Proteomes" id="UP000006692"/>
    </source>
</evidence>
<organism evidence="1 2">
    <name type="scientific">Pseudomonas brassicacearum (strain NFM421)</name>
    <dbReference type="NCBI Taxonomy" id="994484"/>
    <lineage>
        <taxon>Bacteria</taxon>
        <taxon>Pseudomonadati</taxon>
        <taxon>Pseudomonadota</taxon>
        <taxon>Gammaproteobacteria</taxon>
        <taxon>Pseudomonadales</taxon>
        <taxon>Pseudomonadaceae</taxon>
        <taxon>Pseudomonas</taxon>
    </lineage>
</organism>
<dbReference type="Proteomes" id="UP000006692">
    <property type="component" value="Chromosome"/>
</dbReference>
<dbReference type="STRING" id="994484.PSEBR_m286"/>
<name>F2K884_PSEBN</name>
<dbReference type="KEGG" id="pba:PSEBR_m286"/>
<dbReference type="HOGENOM" id="CLU_1609388_0_0_6"/>
<protein>
    <submittedName>
        <fullName evidence="1">Uncharacterized protein</fullName>
    </submittedName>
</protein>
<evidence type="ECO:0000313" key="1">
    <source>
        <dbReference type="EMBL" id="AEA66960.1"/>
    </source>
</evidence>
<sequence length="165" mass="17106">MGSAVFFDGLVCISVAAVTAAGGSALTAGHFWRAPKVTKSALPHHSAPRLGSACLNEGIAPWAAAKGHPWPSAANPASMPGCPLHNAPVQPAWLTGRRDQRPPRGGLTADLALPVVHPLDLWEQSLLAKAVFRSMKILDVPAPSRAGSLPQDFVVGGGQKARSCK</sequence>
<dbReference type="AlphaFoldDB" id="F2K884"/>
<reference evidence="1 2" key="1">
    <citation type="journal article" date="2011" name="J. Bacteriol.">
        <title>Complete genome sequence of a beneficial plant root-associated bacterium, Pseudomonas brassicacearum.</title>
        <authorList>
            <person name="Ortet P."/>
            <person name="Barakat M."/>
            <person name="Lalaouna D."/>
            <person name="Fochesato S."/>
            <person name="Barbe V."/>
            <person name="Vacherie B."/>
            <person name="Santaella C."/>
            <person name="Heulin T."/>
            <person name="Achouak W."/>
        </authorList>
    </citation>
    <scope>NUCLEOTIDE SEQUENCE [LARGE SCALE GENOMIC DNA]</scope>
    <source>
        <strain evidence="1 2">NFM421</strain>
    </source>
</reference>
<proteinExistence type="predicted"/>
<dbReference type="EMBL" id="CP002585">
    <property type="protein sequence ID" value="AEA66960.1"/>
    <property type="molecule type" value="Genomic_DNA"/>
</dbReference>
<accession>F2K884</accession>